<evidence type="ECO:0000313" key="7">
    <source>
        <dbReference type="Proteomes" id="UP000772196"/>
    </source>
</evidence>
<feature type="compositionally biased region" description="Basic and acidic residues" evidence="4">
    <location>
        <begin position="228"/>
        <end position="242"/>
    </location>
</feature>
<dbReference type="PANTHER" id="PTHR43792">
    <property type="entry name" value="GNAT FAMILY, PUTATIVE (AFU_ORTHOLOGUE AFUA_3G00765)-RELATED-RELATED"/>
    <property type="match status" value="1"/>
</dbReference>
<feature type="region of interest" description="Disordered" evidence="4">
    <location>
        <begin position="202"/>
        <end position="261"/>
    </location>
</feature>
<evidence type="ECO:0000256" key="4">
    <source>
        <dbReference type="SAM" id="MobiDB-lite"/>
    </source>
</evidence>
<name>A0ABX1H4Q8_9ACTN</name>
<evidence type="ECO:0000259" key="5">
    <source>
        <dbReference type="PROSITE" id="PS51186"/>
    </source>
</evidence>
<keyword evidence="2" id="KW-0012">Acyltransferase</keyword>
<dbReference type="Gene3D" id="3.40.630.30">
    <property type="match status" value="1"/>
</dbReference>
<dbReference type="Pfam" id="PF13302">
    <property type="entry name" value="Acetyltransf_3"/>
    <property type="match status" value="1"/>
</dbReference>
<comment type="caution">
    <text evidence="6">The sequence shown here is derived from an EMBL/GenBank/DDBJ whole genome shotgun (WGS) entry which is preliminary data.</text>
</comment>
<evidence type="ECO:0000256" key="2">
    <source>
        <dbReference type="ARBA" id="ARBA00023315"/>
    </source>
</evidence>
<dbReference type="InterPro" id="IPR000182">
    <property type="entry name" value="GNAT_dom"/>
</dbReference>
<keyword evidence="7" id="KW-1185">Reference proteome</keyword>
<dbReference type="InterPro" id="IPR051531">
    <property type="entry name" value="N-acetyltransferase"/>
</dbReference>
<comment type="similarity">
    <text evidence="3">Belongs to the acetyltransferase family. RimJ subfamily.</text>
</comment>
<sequence>MNSLAWPVELVDGDITLRPIRLRDQRAWREVNRRNREWLRPWEATVPPPTPTGPVAHRPTYRQMVRHLRAEANAGRMLPFVIEYRGTLAGQLTVAGISWGSMCSGHVGYWVDQSVAGRGVMPTAVALAVDHCFRTLGLHRIEVCIRPENLPSRRVVEKLGFREEGLRPRFLHIDGDWRDHLVFALTAEEAPEGLLARWHRTRGAAPGQRPTAPGLSPRAPHEPPGTGSHREAPRPGAHRDTWTEPGRGPVRGPWNGPEDSG</sequence>
<gene>
    <name evidence="6" type="ORF">HFV08_19315</name>
</gene>
<protein>
    <submittedName>
        <fullName evidence="6">GNAT family N-acetyltransferase</fullName>
    </submittedName>
</protein>
<accession>A0ABX1H4Q8</accession>
<dbReference type="InterPro" id="IPR016181">
    <property type="entry name" value="Acyl_CoA_acyltransferase"/>
</dbReference>
<evidence type="ECO:0000256" key="3">
    <source>
        <dbReference type="ARBA" id="ARBA00038502"/>
    </source>
</evidence>
<dbReference type="SUPFAM" id="SSF55729">
    <property type="entry name" value="Acyl-CoA N-acyltransferases (Nat)"/>
    <property type="match status" value="1"/>
</dbReference>
<keyword evidence="1" id="KW-0808">Transferase</keyword>
<dbReference type="Proteomes" id="UP000772196">
    <property type="component" value="Unassembled WGS sequence"/>
</dbReference>
<evidence type="ECO:0000256" key="1">
    <source>
        <dbReference type="ARBA" id="ARBA00022679"/>
    </source>
</evidence>
<reference evidence="6 7" key="1">
    <citation type="submission" date="2020-04" db="EMBL/GenBank/DDBJ databases">
        <title>Phylogenetic Diversity and Antibacterial Activity against Ralstonia solanacearum of Endophytic Actinomycete Isolated from Moss.</title>
        <authorList>
            <person name="Zhuang X."/>
        </authorList>
    </citation>
    <scope>NUCLEOTIDE SEQUENCE [LARGE SCALE GENOMIC DNA]</scope>
    <source>
        <strain evidence="6 7">LD120</strain>
    </source>
</reference>
<organism evidence="6 7">
    <name type="scientific">Streptomyces physcomitrii</name>
    <dbReference type="NCBI Taxonomy" id="2724184"/>
    <lineage>
        <taxon>Bacteria</taxon>
        <taxon>Bacillati</taxon>
        <taxon>Actinomycetota</taxon>
        <taxon>Actinomycetes</taxon>
        <taxon>Kitasatosporales</taxon>
        <taxon>Streptomycetaceae</taxon>
        <taxon>Streptomyces</taxon>
    </lineage>
</organism>
<dbReference type="PANTHER" id="PTHR43792:SF8">
    <property type="entry name" value="[RIBOSOMAL PROTEIN US5]-ALANINE N-ACETYLTRANSFERASE"/>
    <property type="match status" value="1"/>
</dbReference>
<proteinExistence type="inferred from homology"/>
<dbReference type="EMBL" id="JAAWWP010000011">
    <property type="protein sequence ID" value="NKI43348.1"/>
    <property type="molecule type" value="Genomic_DNA"/>
</dbReference>
<evidence type="ECO:0000313" key="6">
    <source>
        <dbReference type="EMBL" id="NKI43348.1"/>
    </source>
</evidence>
<dbReference type="PROSITE" id="PS51186">
    <property type="entry name" value="GNAT"/>
    <property type="match status" value="1"/>
</dbReference>
<feature type="domain" description="N-acetyltransferase" evidence="5">
    <location>
        <begin position="15"/>
        <end position="188"/>
    </location>
</feature>